<reference evidence="1" key="1">
    <citation type="submission" date="2023-10" db="EMBL/GenBank/DDBJ databases">
        <authorList>
            <person name="Chen Y."/>
            <person name="Shah S."/>
            <person name="Dougan E. K."/>
            <person name="Thang M."/>
            <person name="Chan C."/>
        </authorList>
    </citation>
    <scope>NUCLEOTIDE SEQUENCE [LARGE SCALE GENOMIC DNA]</scope>
</reference>
<keyword evidence="2" id="KW-1185">Reference proteome</keyword>
<name>A0ABN9T0L5_9DINO</name>
<comment type="caution">
    <text evidence="1">The sequence shown here is derived from an EMBL/GenBank/DDBJ whole genome shotgun (WGS) entry which is preliminary data.</text>
</comment>
<protein>
    <submittedName>
        <fullName evidence="1">Uncharacterized protein</fullName>
    </submittedName>
</protein>
<dbReference type="Proteomes" id="UP001189429">
    <property type="component" value="Unassembled WGS sequence"/>
</dbReference>
<sequence length="173" mass="18517">MQLIIEELADASLTVKLRQGPMGFWDATSLAVAPSPPDDEAFLACASNSARLDNVIETMLEVISSVYGLFALEMSVDPKKGEAFLKYRGGGCTAARAARPIGSRGEMLLRIPGADPPTFVRVVNQYKHLDSVVTDVGNLLVDAKHRKSDAMQAYTPVCSKILGSSAVPVPLKI</sequence>
<proteinExistence type="predicted"/>
<gene>
    <name evidence="1" type="ORF">PCOR1329_LOCUS34417</name>
</gene>
<dbReference type="EMBL" id="CAUYUJ010014227">
    <property type="protein sequence ID" value="CAK0838471.1"/>
    <property type="molecule type" value="Genomic_DNA"/>
</dbReference>
<evidence type="ECO:0000313" key="1">
    <source>
        <dbReference type="EMBL" id="CAK0838471.1"/>
    </source>
</evidence>
<accession>A0ABN9T0L5</accession>
<evidence type="ECO:0000313" key="2">
    <source>
        <dbReference type="Proteomes" id="UP001189429"/>
    </source>
</evidence>
<organism evidence="1 2">
    <name type="scientific">Prorocentrum cordatum</name>
    <dbReference type="NCBI Taxonomy" id="2364126"/>
    <lineage>
        <taxon>Eukaryota</taxon>
        <taxon>Sar</taxon>
        <taxon>Alveolata</taxon>
        <taxon>Dinophyceae</taxon>
        <taxon>Prorocentrales</taxon>
        <taxon>Prorocentraceae</taxon>
        <taxon>Prorocentrum</taxon>
    </lineage>
</organism>